<dbReference type="InterPro" id="IPR031166">
    <property type="entry name" value="G_ENGA"/>
</dbReference>
<dbReference type="RefSeq" id="WP_263817789.1">
    <property type="nucleotide sequence ID" value="NZ_JAOXHJ010000002.1"/>
</dbReference>
<dbReference type="NCBIfam" id="TIGR00231">
    <property type="entry name" value="small_GTP"/>
    <property type="match status" value="2"/>
</dbReference>
<evidence type="ECO:0000256" key="1">
    <source>
        <dbReference type="ARBA" id="ARBA00008279"/>
    </source>
</evidence>
<dbReference type="HAMAP" id="MF_00195">
    <property type="entry name" value="GTPase_Der"/>
    <property type="match status" value="1"/>
</dbReference>
<keyword evidence="4 10" id="KW-0677">Repeat</keyword>
<comment type="function">
    <text evidence="8 10">GTPase that plays an essential role in the late steps of ribosome biogenesis.</text>
</comment>
<dbReference type="InterPro" id="IPR027417">
    <property type="entry name" value="P-loop_NTPase"/>
</dbReference>
<keyword evidence="13" id="KW-1185">Reference proteome</keyword>
<dbReference type="InterPro" id="IPR032859">
    <property type="entry name" value="KH_dom-like"/>
</dbReference>
<dbReference type="Gene3D" id="3.30.300.20">
    <property type="match status" value="1"/>
</dbReference>
<dbReference type="CDD" id="cd01894">
    <property type="entry name" value="EngA1"/>
    <property type="match status" value="1"/>
</dbReference>
<keyword evidence="6 8" id="KW-0342">GTP-binding</keyword>
<feature type="domain" description="EngA-type G" evidence="11">
    <location>
        <begin position="2"/>
        <end position="168"/>
    </location>
</feature>
<dbReference type="Pfam" id="PF01926">
    <property type="entry name" value="MMR_HSR1"/>
    <property type="match status" value="2"/>
</dbReference>
<dbReference type="InterPro" id="IPR015946">
    <property type="entry name" value="KH_dom-like_a/b"/>
</dbReference>
<feature type="binding site" evidence="8">
    <location>
        <begin position="120"/>
        <end position="123"/>
    </location>
    <ligand>
        <name>GTP</name>
        <dbReference type="ChEBI" id="CHEBI:37565"/>
        <label>1</label>
    </ligand>
</feature>
<evidence type="ECO:0000256" key="10">
    <source>
        <dbReference type="RuleBase" id="RU004481"/>
    </source>
</evidence>
<protein>
    <recommendedName>
        <fullName evidence="2 8">GTPase Der</fullName>
    </recommendedName>
    <alternativeName>
        <fullName evidence="7 8">GTP-binding protein EngA</fullName>
    </alternativeName>
</protein>
<evidence type="ECO:0000256" key="4">
    <source>
        <dbReference type="ARBA" id="ARBA00022737"/>
    </source>
</evidence>
<comment type="similarity">
    <text evidence="1 8 9 10">Belongs to the TRAFAC class TrmE-Era-EngA-EngB-Septin-like GTPase superfamily. EngA (Der) GTPase family.</text>
</comment>
<dbReference type="CDD" id="cd01895">
    <property type="entry name" value="EngA2"/>
    <property type="match status" value="1"/>
</dbReference>
<dbReference type="InterPro" id="IPR006073">
    <property type="entry name" value="GTP-bd"/>
</dbReference>
<dbReference type="PANTHER" id="PTHR43834">
    <property type="entry name" value="GTPASE DER"/>
    <property type="match status" value="1"/>
</dbReference>
<feature type="domain" description="EngA-type G" evidence="11">
    <location>
        <begin position="176"/>
        <end position="351"/>
    </location>
</feature>
<dbReference type="GO" id="GO:0016787">
    <property type="term" value="F:hydrolase activity"/>
    <property type="evidence" value="ECO:0007669"/>
    <property type="project" value="UniProtKB-KW"/>
</dbReference>
<evidence type="ECO:0000256" key="7">
    <source>
        <dbReference type="ARBA" id="ARBA00032345"/>
    </source>
</evidence>
<dbReference type="InterPro" id="IPR005225">
    <property type="entry name" value="Small_GTP-bd"/>
</dbReference>
<dbReference type="SUPFAM" id="SSF52540">
    <property type="entry name" value="P-loop containing nucleoside triphosphate hydrolases"/>
    <property type="match status" value="2"/>
</dbReference>
<evidence type="ECO:0000256" key="6">
    <source>
        <dbReference type="ARBA" id="ARBA00023134"/>
    </source>
</evidence>
<dbReference type="PIRSF" id="PIRSF006485">
    <property type="entry name" value="GTP-binding_EngA"/>
    <property type="match status" value="1"/>
</dbReference>
<proteinExistence type="inferred from homology"/>
<dbReference type="Gene3D" id="3.40.50.300">
    <property type="entry name" value="P-loop containing nucleotide triphosphate hydrolases"/>
    <property type="match status" value="2"/>
</dbReference>
<feature type="binding site" evidence="8">
    <location>
        <begin position="229"/>
        <end position="233"/>
    </location>
    <ligand>
        <name>GTP</name>
        <dbReference type="ChEBI" id="CHEBI:37565"/>
        <label>2</label>
    </ligand>
</feature>
<dbReference type="EMBL" id="JAOXHJ010000002">
    <property type="protein sequence ID" value="MCV3753985.1"/>
    <property type="molecule type" value="Genomic_DNA"/>
</dbReference>
<comment type="caution">
    <text evidence="12">The sequence shown here is derived from an EMBL/GenBank/DDBJ whole genome shotgun (WGS) entry which is preliminary data.</text>
</comment>
<reference evidence="12 13" key="1">
    <citation type="journal article" date="2020" name="Int. J. Syst. Evol. Microbiol.">
        <title>Ureaplasma miroungigenitalium sp. nov. isolated from northern elephant seals (Mirounga angustirostris) and Ureaplasma zalophigenitalium sp. nov. isolated from California sea lions (Zalophus californianus).</title>
        <authorList>
            <person name="Volokhov D.V."/>
            <person name="Gulland F.M."/>
            <person name="Gao Y."/>
            <person name="Chizhikov V.E."/>
        </authorList>
    </citation>
    <scope>NUCLEOTIDE SEQUENCE [LARGE SCALE GENOMIC DNA]</scope>
    <source>
        <strain evidence="12 13">CSL7644-GEN</strain>
    </source>
</reference>
<evidence type="ECO:0000259" key="11">
    <source>
        <dbReference type="PROSITE" id="PS51712"/>
    </source>
</evidence>
<dbReference type="NCBIfam" id="TIGR03594">
    <property type="entry name" value="GTPase_EngA"/>
    <property type="match status" value="1"/>
</dbReference>
<feature type="binding site" evidence="8">
    <location>
        <begin position="55"/>
        <end position="59"/>
    </location>
    <ligand>
        <name>GTP</name>
        <dbReference type="ChEBI" id="CHEBI:37565"/>
        <label>1</label>
    </ligand>
</feature>
<feature type="binding site" evidence="8">
    <location>
        <begin position="8"/>
        <end position="15"/>
    </location>
    <ligand>
        <name>GTP</name>
        <dbReference type="ChEBI" id="CHEBI:37565"/>
        <label>1</label>
    </ligand>
</feature>
<dbReference type="PROSITE" id="PS51712">
    <property type="entry name" value="G_ENGA"/>
    <property type="match status" value="2"/>
</dbReference>
<sequence>MQTIAIVGKPNVGKSSLFNKIIRRKQSIVNDQAGITRDRIYGLGNWLLREFMLIDTGGLLAKTDDVYQPDIIRQVNFAIDEANVIIFLVSHKDGIDANDMMIAKMLKKTAANKKVLLVVNKSENNINKENENQLYALGFGKPIYVSAEHSVGVGDLLDALVIDLPPNPIDKEDDNFEFCIIGVPNVGKSSLLNAVLNEDRSIVHDQAGSTRDSIDAMFKYNKKNYTIIDTAGVRRKGKISEDVEKYAVLRTQKAIQRASLILFMIDGSQPISEQDEVVGGLAFQANIPTIIVVNKWDAVSKNDKTMQQFIKKVRSHFKYLSWAPIVFISAKENKRIHTIFETIEMIREQKDRHISTSVLTDTLIRANVAVDPALHKGGRIQISYAVQVESQIPTFVIKCNNPKYLHFSYARYIENEIRARFGFDCVPITLYWQDKNKKIRGLENE</sequence>
<dbReference type="InterPro" id="IPR016484">
    <property type="entry name" value="GTPase_Der"/>
</dbReference>
<gene>
    <name evidence="8 12" type="primary">der</name>
    <name evidence="12" type="ORF">OF365_01210</name>
</gene>
<evidence type="ECO:0000256" key="2">
    <source>
        <dbReference type="ARBA" id="ARBA00020953"/>
    </source>
</evidence>
<feature type="binding site" evidence="8">
    <location>
        <begin position="182"/>
        <end position="189"/>
    </location>
    <ligand>
        <name>GTP</name>
        <dbReference type="ChEBI" id="CHEBI:37565"/>
        <label>2</label>
    </ligand>
</feature>
<evidence type="ECO:0000313" key="12">
    <source>
        <dbReference type="EMBL" id="MCV3753985.1"/>
    </source>
</evidence>
<evidence type="ECO:0000256" key="9">
    <source>
        <dbReference type="PROSITE-ProRule" id="PRU01049"/>
    </source>
</evidence>
<comment type="subunit">
    <text evidence="8">Associates with the 50S ribosomal subunit.</text>
</comment>
<keyword evidence="12" id="KW-0378">Hydrolase</keyword>
<dbReference type="Pfam" id="PF14714">
    <property type="entry name" value="KH_dom-like"/>
    <property type="match status" value="1"/>
</dbReference>
<dbReference type="Proteomes" id="UP001207252">
    <property type="component" value="Unassembled WGS sequence"/>
</dbReference>
<evidence type="ECO:0000313" key="13">
    <source>
        <dbReference type="Proteomes" id="UP001207252"/>
    </source>
</evidence>
<evidence type="ECO:0000256" key="8">
    <source>
        <dbReference type="HAMAP-Rule" id="MF_00195"/>
    </source>
</evidence>
<name>A0ABT3BP25_9BACT</name>
<evidence type="ECO:0000256" key="3">
    <source>
        <dbReference type="ARBA" id="ARBA00022517"/>
    </source>
</evidence>
<keyword evidence="5 8" id="KW-0547">Nucleotide-binding</keyword>
<evidence type="ECO:0000256" key="5">
    <source>
        <dbReference type="ARBA" id="ARBA00022741"/>
    </source>
</evidence>
<accession>A0ABT3BP25</accession>
<feature type="binding site" evidence="8">
    <location>
        <begin position="294"/>
        <end position="297"/>
    </location>
    <ligand>
        <name>GTP</name>
        <dbReference type="ChEBI" id="CHEBI:37565"/>
        <label>2</label>
    </ligand>
</feature>
<dbReference type="PANTHER" id="PTHR43834:SF6">
    <property type="entry name" value="GTPASE DER"/>
    <property type="match status" value="1"/>
</dbReference>
<organism evidence="12 13">
    <name type="scientific">Ureaplasma zalophigenitalium</name>
    <dbReference type="NCBI Taxonomy" id="907723"/>
    <lineage>
        <taxon>Bacteria</taxon>
        <taxon>Bacillati</taxon>
        <taxon>Mycoplasmatota</taxon>
        <taxon>Mycoplasmoidales</taxon>
        <taxon>Mycoplasmoidaceae</taxon>
        <taxon>Ureaplasma</taxon>
    </lineage>
</organism>
<keyword evidence="3 8" id="KW-0690">Ribosome biogenesis</keyword>